<gene>
    <name evidence="3" type="ORF">GTO89_02200</name>
</gene>
<comment type="caution">
    <text evidence="3">The sequence shown here is derived from an EMBL/GenBank/DDBJ whole genome shotgun (WGS) entry which is preliminary data.</text>
</comment>
<protein>
    <submittedName>
        <fullName evidence="3">Uncharacterized protein</fullName>
    </submittedName>
</protein>
<feature type="compositionally biased region" description="Polar residues" evidence="1">
    <location>
        <begin position="83"/>
        <end position="92"/>
    </location>
</feature>
<evidence type="ECO:0000256" key="2">
    <source>
        <dbReference type="SAM" id="Phobius"/>
    </source>
</evidence>
<sequence length="103" mass="10911">MTLRNYTWFSLIVFVLAIGLLSQGWNRNPLSPGGGDHHGAGATHSMDGVSPAGHNPAVAGTNQQGENHLQEGNHSRDGEPSPDRSTGQVESHQANDRSGHHGK</sequence>
<keyword evidence="2" id="KW-0812">Transmembrane</keyword>
<feature type="region of interest" description="Disordered" evidence="1">
    <location>
        <begin position="25"/>
        <end position="103"/>
    </location>
</feature>
<dbReference type="Proteomes" id="UP000471031">
    <property type="component" value="Unassembled WGS sequence"/>
</dbReference>
<reference evidence="3 4" key="1">
    <citation type="submission" date="2020-01" db="EMBL/GenBank/DDBJ databases">
        <title>Whole genome sequence of Heliobacterium gestii DSM 11169.</title>
        <authorList>
            <person name="Kyndt J.A."/>
            <person name="Meyer T.E."/>
        </authorList>
    </citation>
    <scope>NUCLEOTIDE SEQUENCE [LARGE SCALE GENOMIC DNA]</scope>
    <source>
        <strain evidence="3 4">DSM 11169</strain>
    </source>
</reference>
<dbReference type="EMBL" id="WXEX01000002">
    <property type="protein sequence ID" value="MZP41843.1"/>
    <property type="molecule type" value="Genomic_DNA"/>
</dbReference>
<organism evidence="3 4">
    <name type="scientific">Heliomicrobium gestii</name>
    <name type="common">Heliobacterium gestii</name>
    <dbReference type="NCBI Taxonomy" id="2699"/>
    <lineage>
        <taxon>Bacteria</taxon>
        <taxon>Bacillati</taxon>
        <taxon>Bacillota</taxon>
        <taxon>Clostridia</taxon>
        <taxon>Eubacteriales</taxon>
        <taxon>Heliobacteriaceae</taxon>
        <taxon>Heliomicrobium</taxon>
    </lineage>
</organism>
<evidence type="ECO:0000256" key="1">
    <source>
        <dbReference type="SAM" id="MobiDB-lite"/>
    </source>
</evidence>
<keyword evidence="2" id="KW-0472">Membrane</keyword>
<dbReference type="RefSeq" id="WP_161260439.1">
    <property type="nucleotide sequence ID" value="NZ_JAFBDC010000002.1"/>
</dbReference>
<proteinExistence type="predicted"/>
<keyword evidence="4" id="KW-1185">Reference proteome</keyword>
<keyword evidence="2" id="KW-1133">Transmembrane helix</keyword>
<feature type="transmembrane region" description="Helical" evidence="2">
    <location>
        <begin position="6"/>
        <end position="25"/>
    </location>
</feature>
<dbReference type="AlphaFoldDB" id="A0A845LE73"/>
<evidence type="ECO:0000313" key="4">
    <source>
        <dbReference type="Proteomes" id="UP000471031"/>
    </source>
</evidence>
<feature type="compositionally biased region" description="Basic and acidic residues" evidence="1">
    <location>
        <begin position="68"/>
        <end position="82"/>
    </location>
</feature>
<feature type="compositionally biased region" description="Basic and acidic residues" evidence="1">
    <location>
        <begin position="93"/>
        <end position="103"/>
    </location>
</feature>
<name>A0A845LE73_HELGE</name>
<accession>A0A845LE73</accession>
<evidence type="ECO:0000313" key="3">
    <source>
        <dbReference type="EMBL" id="MZP41843.1"/>
    </source>
</evidence>